<sequence length="279" mass="30663">MAIIRLPSPRLYRRWTEGIPGRGEVETVLLGPVPPPQQSLWTGGRGVQTRPDWIIWHKEDSQLQKRSSDAGLPERPGLIASPGFAVTLSHLQGRPFPLWTSQPCKHNYCEAAVDNGAAERPNQSPAPGLALIRGPGVNFITRYESRVFQTPPAEQTLEGELRGGGQRCSLFNVPCNRKALTLRGADRRGSPTPPGLNKLKLGKQERGKRPHWLPGARADEDKWRGTLLAGVGGPQGRRGDREGGISRSRVLPQEEKERQPETTLAPRPPAPPRRGGDSR</sequence>
<feature type="region of interest" description="Disordered" evidence="1">
    <location>
        <begin position="182"/>
        <end position="279"/>
    </location>
</feature>
<evidence type="ECO:0000313" key="2">
    <source>
        <dbReference type="EMBL" id="KAJ8344402.1"/>
    </source>
</evidence>
<protein>
    <submittedName>
        <fullName evidence="2">Uncharacterized protein</fullName>
    </submittedName>
</protein>
<evidence type="ECO:0000313" key="3">
    <source>
        <dbReference type="Proteomes" id="UP001152622"/>
    </source>
</evidence>
<comment type="caution">
    <text evidence="2">The sequence shown here is derived from an EMBL/GenBank/DDBJ whole genome shotgun (WGS) entry which is preliminary data.</text>
</comment>
<organism evidence="2 3">
    <name type="scientific">Synaphobranchus kaupii</name>
    <name type="common">Kaup's arrowtooth eel</name>
    <dbReference type="NCBI Taxonomy" id="118154"/>
    <lineage>
        <taxon>Eukaryota</taxon>
        <taxon>Metazoa</taxon>
        <taxon>Chordata</taxon>
        <taxon>Craniata</taxon>
        <taxon>Vertebrata</taxon>
        <taxon>Euteleostomi</taxon>
        <taxon>Actinopterygii</taxon>
        <taxon>Neopterygii</taxon>
        <taxon>Teleostei</taxon>
        <taxon>Anguilliformes</taxon>
        <taxon>Synaphobranchidae</taxon>
        <taxon>Synaphobranchus</taxon>
    </lineage>
</organism>
<accession>A0A9Q1ESY9</accession>
<keyword evidence="3" id="KW-1185">Reference proteome</keyword>
<reference evidence="2" key="1">
    <citation type="journal article" date="2023" name="Science">
        <title>Genome structures resolve the early diversification of teleost fishes.</title>
        <authorList>
            <person name="Parey E."/>
            <person name="Louis A."/>
            <person name="Montfort J."/>
            <person name="Bouchez O."/>
            <person name="Roques C."/>
            <person name="Iampietro C."/>
            <person name="Lluch J."/>
            <person name="Castinel A."/>
            <person name="Donnadieu C."/>
            <person name="Desvignes T."/>
            <person name="Floi Bucao C."/>
            <person name="Jouanno E."/>
            <person name="Wen M."/>
            <person name="Mejri S."/>
            <person name="Dirks R."/>
            <person name="Jansen H."/>
            <person name="Henkel C."/>
            <person name="Chen W.J."/>
            <person name="Zahm M."/>
            <person name="Cabau C."/>
            <person name="Klopp C."/>
            <person name="Thompson A.W."/>
            <person name="Robinson-Rechavi M."/>
            <person name="Braasch I."/>
            <person name="Lecointre G."/>
            <person name="Bobe J."/>
            <person name="Postlethwait J.H."/>
            <person name="Berthelot C."/>
            <person name="Roest Crollius H."/>
            <person name="Guiguen Y."/>
        </authorList>
    </citation>
    <scope>NUCLEOTIDE SEQUENCE</scope>
    <source>
        <strain evidence="2">WJC10195</strain>
    </source>
</reference>
<gene>
    <name evidence="2" type="ORF">SKAU_G00317310</name>
</gene>
<dbReference type="EMBL" id="JAINUF010000013">
    <property type="protein sequence ID" value="KAJ8344402.1"/>
    <property type="molecule type" value="Genomic_DNA"/>
</dbReference>
<name>A0A9Q1ESY9_SYNKA</name>
<evidence type="ECO:0000256" key="1">
    <source>
        <dbReference type="SAM" id="MobiDB-lite"/>
    </source>
</evidence>
<proteinExistence type="predicted"/>
<dbReference type="Proteomes" id="UP001152622">
    <property type="component" value="Chromosome 13"/>
</dbReference>
<dbReference type="AlphaFoldDB" id="A0A9Q1ESY9"/>